<dbReference type="SUPFAM" id="SSF55073">
    <property type="entry name" value="Nucleotide cyclase"/>
    <property type="match status" value="1"/>
</dbReference>
<name>A0ABW9XRK6_9BACL</name>
<sequence>MHGWPKASQARFTHPRKIRLILLVVTLVVGVCFWWITDAYNHMLRKEVRQETSAMLNTHAASLKLTLERRLLLADGLKAYVNATLAEGRTLDQACFDTFAGSFIGSTTGVRYLAMYPDGIAKFIYPLGSNESVLGMNLFASPDPAIRQNADQTKASGGPSVLGPMTLKNGGLGMISRQAVFDEGRFWGFVSVVLDIPPMLGDAGLAGDGGIDMAVRAGDRQIFGRSDLFADSSVHAAIEVAGSRWELAARPGKAKLNAIDARVRITALSGLLVLVLLNYLLYVLLTKRQNLQRMVKDRTVHLTEANQRLEATYGALIATEDELRQQNTLLEHSERKLRQVAYRDAVTGLYNRTYFQERLEETIALARSQGQSFALLFLDLDQFKLINDTLGHACGDLLLQEVGCRLSGLLHEDELFSRIGGDEFTIILPAIADAAQLQEAAQQVVDLFQQPFVLNDIDYFVTASIGVTLFPDHGDDAAQLMKYADAAMYRAKEEGKNNFRLYDDSLIANADEKIYIKNSLRRALDNGEFEVHYQPQIEIESKRIVGLEALIRWNHPKRGSIPPSLFIPIAEESGLMEPIGEWVLRSVCHQNKAWQDAGLPPVRTAVNLSARQFGQRNRLSDQIKGILAESGLDPAYLELEITENTAMRDDNSLTLQELRNLAITISIDDFGTHYSSLNYLKRLPVDKIKIDRSFVNGIRKEPKDEAIILAMLLMASHLNLTIVAEGVETQEQLDFLQDNRCNDIQGYLYYPPQPAAAMARILREHGPNAA</sequence>
<dbReference type="CDD" id="cd01948">
    <property type="entry name" value="EAL"/>
    <property type="match status" value="1"/>
</dbReference>
<dbReference type="PROSITE" id="PS50883">
    <property type="entry name" value="EAL"/>
    <property type="match status" value="1"/>
</dbReference>
<dbReference type="NCBIfam" id="TIGR00254">
    <property type="entry name" value="GGDEF"/>
    <property type="match status" value="1"/>
</dbReference>
<feature type="domain" description="GGDEF" evidence="5">
    <location>
        <begin position="371"/>
        <end position="504"/>
    </location>
</feature>
<dbReference type="PANTHER" id="PTHR44757">
    <property type="entry name" value="DIGUANYLATE CYCLASE DGCP"/>
    <property type="match status" value="1"/>
</dbReference>
<dbReference type="Gene3D" id="3.20.20.450">
    <property type="entry name" value="EAL domain"/>
    <property type="match status" value="1"/>
</dbReference>
<feature type="transmembrane region" description="Helical" evidence="2">
    <location>
        <begin position="20"/>
        <end position="37"/>
    </location>
</feature>
<dbReference type="InterPro" id="IPR006189">
    <property type="entry name" value="CHASE_dom"/>
</dbReference>
<dbReference type="EMBL" id="JAAAMV010000011">
    <property type="protein sequence ID" value="NBD25291.1"/>
    <property type="molecule type" value="Genomic_DNA"/>
</dbReference>
<dbReference type="InterPro" id="IPR029787">
    <property type="entry name" value="Nucleotide_cyclase"/>
</dbReference>
<dbReference type="PANTHER" id="PTHR44757:SF2">
    <property type="entry name" value="BIOFILM ARCHITECTURE MAINTENANCE PROTEIN MBAA"/>
    <property type="match status" value="1"/>
</dbReference>
<feature type="transmembrane region" description="Helical" evidence="2">
    <location>
        <begin position="265"/>
        <end position="285"/>
    </location>
</feature>
<dbReference type="PROSITE" id="PS50839">
    <property type="entry name" value="CHASE"/>
    <property type="match status" value="1"/>
</dbReference>
<comment type="caution">
    <text evidence="6">The sequence shown here is derived from an EMBL/GenBank/DDBJ whole genome shotgun (WGS) entry which is preliminary data.</text>
</comment>
<dbReference type="Pfam" id="PF00563">
    <property type="entry name" value="EAL"/>
    <property type="match status" value="1"/>
</dbReference>
<keyword evidence="7" id="KW-1185">Reference proteome</keyword>
<accession>A0ABW9XRK6</accession>
<evidence type="ECO:0000259" key="3">
    <source>
        <dbReference type="PROSITE" id="PS50839"/>
    </source>
</evidence>
<keyword evidence="2" id="KW-0812">Transmembrane</keyword>
<organism evidence="6 7">
    <name type="scientific">Paenibacillus glycinis</name>
    <dbReference type="NCBI Taxonomy" id="2697035"/>
    <lineage>
        <taxon>Bacteria</taxon>
        <taxon>Bacillati</taxon>
        <taxon>Bacillota</taxon>
        <taxon>Bacilli</taxon>
        <taxon>Bacillales</taxon>
        <taxon>Paenibacillaceae</taxon>
        <taxon>Paenibacillus</taxon>
    </lineage>
</organism>
<dbReference type="Proteomes" id="UP000665561">
    <property type="component" value="Unassembled WGS sequence"/>
</dbReference>
<evidence type="ECO:0000259" key="4">
    <source>
        <dbReference type="PROSITE" id="PS50883"/>
    </source>
</evidence>
<dbReference type="InterPro" id="IPR000160">
    <property type="entry name" value="GGDEF_dom"/>
</dbReference>
<dbReference type="InterPro" id="IPR043128">
    <property type="entry name" value="Rev_trsase/Diguanyl_cyclase"/>
</dbReference>
<dbReference type="Pfam" id="PF00990">
    <property type="entry name" value="GGDEF"/>
    <property type="match status" value="1"/>
</dbReference>
<evidence type="ECO:0000256" key="2">
    <source>
        <dbReference type="SAM" id="Phobius"/>
    </source>
</evidence>
<dbReference type="Gene3D" id="3.30.70.270">
    <property type="match status" value="1"/>
</dbReference>
<evidence type="ECO:0000256" key="1">
    <source>
        <dbReference type="SAM" id="Coils"/>
    </source>
</evidence>
<dbReference type="InterPro" id="IPR035919">
    <property type="entry name" value="EAL_sf"/>
</dbReference>
<feature type="coiled-coil region" evidence="1">
    <location>
        <begin position="306"/>
        <end position="336"/>
    </location>
</feature>
<evidence type="ECO:0000313" key="7">
    <source>
        <dbReference type="Proteomes" id="UP000665561"/>
    </source>
</evidence>
<feature type="domain" description="EAL" evidence="4">
    <location>
        <begin position="513"/>
        <end position="766"/>
    </location>
</feature>
<dbReference type="SMART" id="SM01079">
    <property type="entry name" value="CHASE"/>
    <property type="match status" value="1"/>
</dbReference>
<reference evidence="6 7" key="1">
    <citation type="submission" date="2020-01" db="EMBL/GenBank/DDBJ databases">
        <title>Paenibacillus soybeanensis sp. nov. isolated from the nodules of soybean (Glycine max(L.) Merr).</title>
        <authorList>
            <person name="Wang H."/>
        </authorList>
    </citation>
    <scope>NUCLEOTIDE SEQUENCE [LARGE SCALE GENOMIC DNA]</scope>
    <source>
        <strain evidence="6 7">T1</strain>
    </source>
</reference>
<evidence type="ECO:0000313" key="6">
    <source>
        <dbReference type="EMBL" id="NBD25291.1"/>
    </source>
</evidence>
<dbReference type="PROSITE" id="PS50887">
    <property type="entry name" value="GGDEF"/>
    <property type="match status" value="1"/>
</dbReference>
<keyword evidence="2" id="KW-1133">Transmembrane helix</keyword>
<dbReference type="SMART" id="SM00267">
    <property type="entry name" value="GGDEF"/>
    <property type="match status" value="1"/>
</dbReference>
<gene>
    <name evidence="6" type="ORF">GT019_15510</name>
</gene>
<protein>
    <submittedName>
        <fullName evidence="6">EAL domain-containing protein</fullName>
    </submittedName>
</protein>
<dbReference type="Pfam" id="PF03924">
    <property type="entry name" value="CHASE"/>
    <property type="match status" value="1"/>
</dbReference>
<dbReference type="InterPro" id="IPR052155">
    <property type="entry name" value="Biofilm_reg_signaling"/>
</dbReference>
<proteinExistence type="predicted"/>
<keyword evidence="2" id="KW-0472">Membrane</keyword>
<dbReference type="InterPro" id="IPR001633">
    <property type="entry name" value="EAL_dom"/>
</dbReference>
<dbReference type="SUPFAM" id="SSF141868">
    <property type="entry name" value="EAL domain-like"/>
    <property type="match status" value="1"/>
</dbReference>
<dbReference type="SMART" id="SM00052">
    <property type="entry name" value="EAL"/>
    <property type="match status" value="1"/>
</dbReference>
<feature type="domain" description="CHASE" evidence="3">
    <location>
        <begin position="123"/>
        <end position="200"/>
    </location>
</feature>
<dbReference type="CDD" id="cd01949">
    <property type="entry name" value="GGDEF"/>
    <property type="match status" value="1"/>
</dbReference>
<dbReference type="RefSeq" id="WP_161744099.1">
    <property type="nucleotide sequence ID" value="NZ_JAAAMV010000011.1"/>
</dbReference>
<keyword evidence="1" id="KW-0175">Coiled coil</keyword>
<evidence type="ECO:0000259" key="5">
    <source>
        <dbReference type="PROSITE" id="PS50887"/>
    </source>
</evidence>